<comment type="similarity">
    <text evidence="2">Belongs to the auxin efflux carrier (TC 2.A.69) family.</text>
</comment>
<dbReference type="Proteomes" id="UP000676478">
    <property type="component" value="Unassembled WGS sequence"/>
</dbReference>
<keyword evidence="6 8" id="KW-1133">Transmembrane helix</keyword>
<evidence type="ECO:0000256" key="7">
    <source>
        <dbReference type="ARBA" id="ARBA00023136"/>
    </source>
</evidence>
<dbReference type="InterPro" id="IPR004776">
    <property type="entry name" value="Mem_transp_PIN-like"/>
</dbReference>
<evidence type="ECO:0000256" key="5">
    <source>
        <dbReference type="ARBA" id="ARBA00022692"/>
    </source>
</evidence>
<evidence type="ECO:0000256" key="3">
    <source>
        <dbReference type="ARBA" id="ARBA00022448"/>
    </source>
</evidence>
<dbReference type="EMBL" id="CP031198">
    <property type="protein sequence ID" value="QCZ54264.1"/>
    <property type="molecule type" value="Genomic_DNA"/>
</dbReference>
<feature type="transmembrane region" description="Helical" evidence="8">
    <location>
        <begin position="171"/>
        <end position="192"/>
    </location>
</feature>
<keyword evidence="5 8" id="KW-0812">Transmembrane</keyword>
<dbReference type="GO" id="GO:0005886">
    <property type="term" value="C:plasma membrane"/>
    <property type="evidence" value="ECO:0007669"/>
    <property type="project" value="UniProtKB-SubCell"/>
</dbReference>
<reference evidence="9" key="4">
    <citation type="submission" date="2022-09" db="EMBL/GenBank/DDBJ databases">
        <title>Genome-inferred correspondence between phylogeny and metabolic traits in the wild Drosophila gut microbiome.</title>
        <authorList>
            <person name="Bueno E."/>
            <person name="Blow F."/>
            <person name="Douglas A.E."/>
        </authorList>
    </citation>
    <scope>NUCLEOTIDE SEQUENCE</scope>
    <source>
        <strain evidence="9">Dm-2019-70</strain>
    </source>
</reference>
<dbReference type="EMBL" id="QFDK01000012">
    <property type="protein sequence ID" value="TOZ02682.1"/>
    <property type="molecule type" value="Genomic_DNA"/>
</dbReference>
<keyword evidence="4" id="KW-1003">Cell membrane</keyword>
<dbReference type="OrthoDB" id="9798064at2"/>
<evidence type="ECO:0000256" key="4">
    <source>
        <dbReference type="ARBA" id="ARBA00022475"/>
    </source>
</evidence>
<feature type="transmembrane region" description="Helical" evidence="8">
    <location>
        <begin position="70"/>
        <end position="89"/>
    </location>
</feature>
<keyword evidence="3" id="KW-0813">Transport</keyword>
<protein>
    <submittedName>
        <fullName evidence="9">AEC family transporter</fullName>
    </submittedName>
    <submittedName>
        <fullName evidence="11">Malate permease</fullName>
    </submittedName>
</protein>
<evidence type="ECO:0000256" key="1">
    <source>
        <dbReference type="ARBA" id="ARBA00004651"/>
    </source>
</evidence>
<reference evidence="10 13" key="2">
    <citation type="submission" date="2018-07" db="EMBL/GenBank/DDBJ databases">
        <authorList>
            <person name="Feyereisen M."/>
        </authorList>
    </citation>
    <scope>NUCLEOTIDE SEQUENCE [LARGE SCALE GENOMIC DNA]</scope>
    <source>
        <strain evidence="10 13">UCCLBBS449</strain>
    </source>
</reference>
<dbReference type="Proteomes" id="UP001164768">
    <property type="component" value="Chromosome"/>
</dbReference>
<proteinExistence type="inferred from homology"/>
<accession>A0A0C1Q6T8</accession>
<evidence type="ECO:0000313" key="9">
    <source>
        <dbReference type="EMBL" id="MBS1009977.1"/>
    </source>
</evidence>
<feature type="transmembrane region" description="Helical" evidence="8">
    <location>
        <begin position="45"/>
        <end position="64"/>
    </location>
</feature>
<dbReference type="Proteomes" id="UP000785759">
    <property type="component" value="Unassembled WGS sequence"/>
</dbReference>
<dbReference type="PANTHER" id="PTHR36838:SF1">
    <property type="entry name" value="SLR1864 PROTEIN"/>
    <property type="match status" value="1"/>
</dbReference>
<dbReference type="InterPro" id="IPR038770">
    <property type="entry name" value="Na+/solute_symporter_sf"/>
</dbReference>
<organism evidence="11 14">
    <name type="scientific">Levilactobacillus brevis</name>
    <name type="common">Lactobacillus brevis</name>
    <dbReference type="NCBI Taxonomy" id="1580"/>
    <lineage>
        <taxon>Bacteria</taxon>
        <taxon>Bacillati</taxon>
        <taxon>Bacillota</taxon>
        <taxon>Bacilli</taxon>
        <taxon>Lactobacillales</taxon>
        <taxon>Lactobacillaceae</taxon>
        <taxon>Levilactobacillus</taxon>
    </lineage>
</organism>
<feature type="transmembrane region" description="Helical" evidence="8">
    <location>
        <begin position="204"/>
        <end position="224"/>
    </location>
</feature>
<feature type="transmembrane region" description="Helical" evidence="8">
    <location>
        <begin position="272"/>
        <end position="289"/>
    </location>
</feature>
<keyword evidence="7 8" id="KW-0472">Membrane</keyword>
<sequence length="323" mass="35440">MAVLWNSIQSVLVVVLIMVLGFILRRQGWFDDKFGGTISKFIKNIALPASIFVSVLSRLTRGQLVSFSGYLVYAFLAVIIGYLIAFALVRIMHVRPGRKGIFINAVVNANTIFIGLPLNIALFGDNSMTYFLVYYIVNTVSTWAFGVFLISNDDPTKPKEKQHHQINWKQVIPMPLVGFLVALVFLLLNIPILKISFVNSTLTYVGNLVTPLSLIYIGIVLADAGLKSIHFDRDTIVALLGRFVLSPIIMVAVLLAAGHFGASFPTMASQTLIVQSATPMLAVLPILANEAHGDVEYATNVVTTSTVLFIIVVPILMSLIQFI</sequence>
<feature type="transmembrane region" description="Helical" evidence="8">
    <location>
        <begin position="6"/>
        <end position="24"/>
    </location>
</feature>
<dbReference type="GO" id="GO:0055085">
    <property type="term" value="P:transmembrane transport"/>
    <property type="evidence" value="ECO:0007669"/>
    <property type="project" value="InterPro"/>
</dbReference>
<dbReference type="Pfam" id="PF03547">
    <property type="entry name" value="Mem_trans"/>
    <property type="match status" value="1"/>
</dbReference>
<comment type="subcellular location">
    <subcellularLocation>
        <location evidence="1">Cell membrane</location>
        <topology evidence="1">Multi-pass membrane protein</topology>
    </subcellularLocation>
</comment>
<dbReference type="AlphaFoldDB" id="A0A0C1Q6T8"/>
<reference evidence="9" key="3">
    <citation type="submission" date="2020-12" db="EMBL/GenBank/DDBJ databases">
        <authorList>
            <person name="Mcmullen J.G."/>
        </authorList>
    </citation>
    <scope>NUCLEOTIDE SEQUENCE</scope>
    <source>
        <strain evidence="9">Dm-2019-70</strain>
    </source>
</reference>
<evidence type="ECO:0000313" key="14">
    <source>
        <dbReference type="Proteomes" id="UP000785759"/>
    </source>
</evidence>
<evidence type="ECO:0000256" key="8">
    <source>
        <dbReference type="SAM" id="Phobius"/>
    </source>
</evidence>
<dbReference type="Gene3D" id="1.20.1530.20">
    <property type="match status" value="1"/>
</dbReference>
<evidence type="ECO:0000313" key="11">
    <source>
        <dbReference type="EMBL" id="TOZ02682.1"/>
    </source>
</evidence>
<feature type="transmembrane region" description="Helical" evidence="8">
    <location>
        <begin position="301"/>
        <end position="322"/>
    </location>
</feature>
<dbReference type="EMBL" id="CP113117">
    <property type="protein sequence ID" value="WAD01120.1"/>
    <property type="molecule type" value="Genomic_DNA"/>
</dbReference>
<dbReference type="Proteomes" id="UP000307074">
    <property type="component" value="Chromosome"/>
</dbReference>
<name>A0A0C1Q6T8_LEVBR</name>
<evidence type="ECO:0000256" key="2">
    <source>
        <dbReference type="ARBA" id="ARBA00010145"/>
    </source>
</evidence>
<feature type="transmembrane region" description="Helical" evidence="8">
    <location>
        <begin position="101"/>
        <end position="122"/>
    </location>
</feature>
<dbReference type="EMBL" id="JAERKF010000004">
    <property type="protein sequence ID" value="MBS1009977.1"/>
    <property type="molecule type" value="Genomic_DNA"/>
</dbReference>
<evidence type="ECO:0000313" key="12">
    <source>
        <dbReference type="EMBL" id="WAD01120.1"/>
    </source>
</evidence>
<evidence type="ECO:0000256" key="6">
    <source>
        <dbReference type="ARBA" id="ARBA00022989"/>
    </source>
</evidence>
<feature type="transmembrane region" description="Helical" evidence="8">
    <location>
        <begin position="236"/>
        <end position="260"/>
    </location>
</feature>
<gene>
    <name evidence="11" type="ORF">DIS17_10610</name>
    <name evidence="9" type="ORF">JK167_03890</name>
    <name evidence="12" type="ORF">ORR04_09265</name>
    <name evidence="10" type="ORF">UCCLBBS449_2358</name>
</gene>
<feature type="transmembrane region" description="Helical" evidence="8">
    <location>
        <begin position="128"/>
        <end position="150"/>
    </location>
</feature>
<reference evidence="12" key="5">
    <citation type="submission" date="2022-11" db="EMBL/GenBank/DDBJ databases">
        <title>Whole genome sequence of Levilactobacillus brevis SMB091.</title>
        <authorList>
            <person name="Kim J.-M."/>
            <person name="Kim O.-C."/>
            <person name="Choi Y.H."/>
            <person name="Han N.S."/>
            <person name="Hurh B."/>
        </authorList>
    </citation>
    <scope>NUCLEOTIDE SEQUENCE</scope>
    <source>
        <strain evidence="12">SMB091</strain>
    </source>
</reference>
<dbReference type="RefSeq" id="WP_011668773.1">
    <property type="nucleotide sequence ID" value="NZ_BBOW01000098.1"/>
</dbReference>
<evidence type="ECO:0000313" key="13">
    <source>
        <dbReference type="Proteomes" id="UP000307074"/>
    </source>
</evidence>
<dbReference type="PANTHER" id="PTHR36838">
    <property type="entry name" value="AUXIN EFFLUX CARRIER FAMILY PROTEIN"/>
    <property type="match status" value="1"/>
</dbReference>
<evidence type="ECO:0000313" key="10">
    <source>
        <dbReference type="EMBL" id="QCZ54264.1"/>
    </source>
</evidence>
<reference evidence="11" key="1">
    <citation type="submission" date="2018-05" db="EMBL/GenBank/DDBJ databases">
        <title>Genome Comparison of Lactic Acid Bacteria Isolated from non-Wheat Sourdough.</title>
        <authorList>
            <person name="Rice T."/>
            <person name="Axel C."/>
            <person name="Lynch K.M."/>
            <person name="Benz C."/>
            <person name="Arendt E.K."/>
            <person name="Coffey A."/>
        </authorList>
    </citation>
    <scope>NUCLEOTIDE SEQUENCE</scope>
    <source>
        <strain evidence="11">TR055</strain>
    </source>
</reference>
<dbReference type="OMA" id="PHMFRNS"/>